<reference evidence="10 11" key="1">
    <citation type="journal article" date="2015" name="Nature">
        <title>rRNA introns, odd ribosomes, and small enigmatic genomes across a large radiation of phyla.</title>
        <authorList>
            <person name="Brown C.T."/>
            <person name="Hug L.A."/>
            <person name="Thomas B.C."/>
            <person name="Sharon I."/>
            <person name="Castelle C.J."/>
            <person name="Singh A."/>
            <person name="Wilkins M.J."/>
            <person name="Williams K.H."/>
            <person name="Banfield J.F."/>
        </authorList>
    </citation>
    <scope>NUCLEOTIDE SEQUENCE [LARGE SCALE GENOMIC DNA]</scope>
</reference>
<accession>A0A0F9YY23</accession>
<evidence type="ECO:0000256" key="4">
    <source>
        <dbReference type="ARBA" id="ARBA00022679"/>
    </source>
</evidence>
<keyword evidence="5 8" id="KW-0812">Transmembrane</keyword>
<feature type="transmembrane region" description="Helical" evidence="8">
    <location>
        <begin position="170"/>
        <end position="195"/>
    </location>
</feature>
<dbReference type="InterPro" id="IPR038731">
    <property type="entry name" value="RgtA/B/C-like"/>
</dbReference>
<feature type="transmembrane region" description="Helical" evidence="8">
    <location>
        <begin position="263"/>
        <end position="279"/>
    </location>
</feature>
<keyword evidence="7 8" id="KW-0472">Membrane</keyword>
<name>A0A0F9YY23_9BACT</name>
<feature type="transmembrane region" description="Helical" evidence="8">
    <location>
        <begin position="7"/>
        <end position="28"/>
    </location>
</feature>
<feature type="transmembrane region" description="Helical" evidence="8">
    <location>
        <begin position="291"/>
        <end position="309"/>
    </location>
</feature>
<keyword evidence="3" id="KW-0328">Glycosyltransferase</keyword>
<evidence type="ECO:0000313" key="11">
    <source>
        <dbReference type="Proteomes" id="UP000034803"/>
    </source>
</evidence>
<feature type="transmembrane region" description="Helical" evidence="8">
    <location>
        <begin position="316"/>
        <end position="333"/>
    </location>
</feature>
<sequence>MKKIFKEWRWVILGLLVIIAVGFGIRIYNLTSLPIFCDEAIYIRWAQVMRSESTLRFLPLSDGKQPLFMWIMIPFLKVFSNPLIAGRIVSVFFGIGTLVGIFALSHLLFKSFKVSLISSFIYAIFPFSVFYDRIALADSMLSFFGVWILFFSILTVKFKRLDLAMITGFFLGGAWLTKSPALYFSLMVPLGLIFAKSKKELVKLILLLIPTYLIGFGIYNILRLGPNFQMIAIRNLDYVYPVSHILTSFFDPLKPFLDRIRQFYVIYGGWAIFVTWLLSYFTNWKKYKKEALILSIWMLFPIFVSAEFSKTMTARYVYFTLPYFIILVSSLFLNKDKILSKLAILLFVIFTFHSIWFDFKLFVSPEKANLPRGERAEYLEGWTAGQGISEITKYLKDEVVNNPGSKIVVGTEGYFGTLPDGLQINFEKNPNVLVIGIGLELNKVPTQLIESRKFGNLTYLVANNERMNANYKDLNLKLITAYPKAIRPDGSYQSLMLFEITNETISKL</sequence>
<evidence type="ECO:0000256" key="6">
    <source>
        <dbReference type="ARBA" id="ARBA00022989"/>
    </source>
</evidence>
<feature type="transmembrane region" description="Helical" evidence="8">
    <location>
        <begin position="84"/>
        <end position="109"/>
    </location>
</feature>
<dbReference type="InterPro" id="IPR050297">
    <property type="entry name" value="LipidA_mod_glycosyltrf_83"/>
</dbReference>
<comment type="caution">
    <text evidence="10">The sequence shown here is derived from an EMBL/GenBank/DDBJ whole genome shotgun (WGS) entry which is preliminary data.</text>
</comment>
<feature type="domain" description="Glycosyltransferase RgtA/B/C/D-like" evidence="9">
    <location>
        <begin position="66"/>
        <end position="209"/>
    </location>
</feature>
<feature type="transmembrane region" description="Helical" evidence="8">
    <location>
        <begin position="339"/>
        <end position="357"/>
    </location>
</feature>
<dbReference type="Pfam" id="PF13231">
    <property type="entry name" value="PMT_2"/>
    <property type="match status" value="1"/>
</dbReference>
<dbReference type="Proteomes" id="UP000034803">
    <property type="component" value="Unassembled WGS sequence"/>
</dbReference>
<dbReference type="PANTHER" id="PTHR33908:SF11">
    <property type="entry name" value="MEMBRANE PROTEIN"/>
    <property type="match status" value="1"/>
</dbReference>
<comment type="subcellular location">
    <subcellularLocation>
        <location evidence="1">Cell membrane</location>
        <topology evidence="1">Multi-pass membrane protein</topology>
    </subcellularLocation>
</comment>
<dbReference type="GO" id="GO:0009103">
    <property type="term" value="P:lipopolysaccharide biosynthetic process"/>
    <property type="evidence" value="ECO:0007669"/>
    <property type="project" value="UniProtKB-ARBA"/>
</dbReference>
<gene>
    <name evidence="10" type="ORF">UR21_C0010G0018</name>
</gene>
<dbReference type="GO" id="GO:0016763">
    <property type="term" value="F:pentosyltransferase activity"/>
    <property type="evidence" value="ECO:0007669"/>
    <property type="project" value="TreeGrafter"/>
</dbReference>
<keyword evidence="2" id="KW-1003">Cell membrane</keyword>
<feature type="transmembrane region" description="Helical" evidence="8">
    <location>
        <begin position="116"/>
        <end position="134"/>
    </location>
</feature>
<evidence type="ECO:0000256" key="3">
    <source>
        <dbReference type="ARBA" id="ARBA00022676"/>
    </source>
</evidence>
<keyword evidence="6 8" id="KW-1133">Transmembrane helix</keyword>
<evidence type="ECO:0000256" key="2">
    <source>
        <dbReference type="ARBA" id="ARBA00022475"/>
    </source>
</evidence>
<evidence type="ECO:0000313" key="10">
    <source>
        <dbReference type="EMBL" id="KKP31376.1"/>
    </source>
</evidence>
<evidence type="ECO:0000256" key="7">
    <source>
        <dbReference type="ARBA" id="ARBA00023136"/>
    </source>
</evidence>
<dbReference type="EMBL" id="LBOI01000010">
    <property type="protein sequence ID" value="KKP31376.1"/>
    <property type="molecule type" value="Genomic_DNA"/>
</dbReference>
<evidence type="ECO:0000259" key="9">
    <source>
        <dbReference type="Pfam" id="PF13231"/>
    </source>
</evidence>
<evidence type="ECO:0000256" key="8">
    <source>
        <dbReference type="SAM" id="Phobius"/>
    </source>
</evidence>
<feature type="transmembrane region" description="Helical" evidence="8">
    <location>
        <begin position="140"/>
        <end position="158"/>
    </location>
</feature>
<feature type="transmembrane region" description="Helical" evidence="8">
    <location>
        <begin position="201"/>
        <end position="222"/>
    </location>
</feature>
<evidence type="ECO:0000256" key="1">
    <source>
        <dbReference type="ARBA" id="ARBA00004651"/>
    </source>
</evidence>
<keyword evidence="4" id="KW-0808">Transferase</keyword>
<protein>
    <recommendedName>
        <fullName evidence="9">Glycosyltransferase RgtA/B/C/D-like domain-containing protein</fullName>
    </recommendedName>
</protein>
<dbReference type="AlphaFoldDB" id="A0A0F9YY23"/>
<proteinExistence type="predicted"/>
<dbReference type="GO" id="GO:0005886">
    <property type="term" value="C:plasma membrane"/>
    <property type="evidence" value="ECO:0007669"/>
    <property type="project" value="UniProtKB-SubCell"/>
</dbReference>
<evidence type="ECO:0000256" key="5">
    <source>
        <dbReference type="ARBA" id="ARBA00022692"/>
    </source>
</evidence>
<dbReference type="PANTHER" id="PTHR33908">
    <property type="entry name" value="MANNOSYLTRANSFERASE YKCB-RELATED"/>
    <property type="match status" value="1"/>
</dbReference>
<organism evidence="10 11">
    <name type="scientific">Candidatus Woesebacteria bacterium GW2011_GWC2_31_9</name>
    <dbReference type="NCBI Taxonomy" id="1618586"/>
    <lineage>
        <taxon>Bacteria</taxon>
        <taxon>Candidatus Woeseibacteriota</taxon>
    </lineage>
</organism>